<proteinExistence type="predicted"/>
<feature type="compositionally biased region" description="Basic residues" evidence="1">
    <location>
        <begin position="83"/>
        <end position="95"/>
    </location>
</feature>
<gene>
    <name evidence="2" type="ORF">RIMI_LOCUS4541527</name>
</gene>
<dbReference type="PANTHER" id="PTHR34095:SF1">
    <property type="entry name" value="LARGE RIBOSOMAL SUBUNIT PROTEIN ML55"/>
    <property type="match status" value="1"/>
</dbReference>
<dbReference type="Proteomes" id="UP001176940">
    <property type="component" value="Unassembled WGS sequence"/>
</dbReference>
<dbReference type="PANTHER" id="PTHR34095">
    <property type="entry name" value="39S RIBOSOMAL PROTEIN L55, MITOCHONDRIAL"/>
    <property type="match status" value="1"/>
</dbReference>
<feature type="region of interest" description="Disordered" evidence="1">
    <location>
        <begin position="80"/>
        <end position="117"/>
    </location>
</feature>
<name>A0ABN9L1S2_9NEOB</name>
<dbReference type="EMBL" id="CAUEEQ010007355">
    <property type="protein sequence ID" value="CAJ0930947.1"/>
    <property type="molecule type" value="Genomic_DNA"/>
</dbReference>
<evidence type="ECO:0000313" key="3">
    <source>
        <dbReference type="Proteomes" id="UP001176940"/>
    </source>
</evidence>
<organism evidence="2 3">
    <name type="scientific">Ranitomeya imitator</name>
    <name type="common">mimic poison frog</name>
    <dbReference type="NCBI Taxonomy" id="111125"/>
    <lineage>
        <taxon>Eukaryota</taxon>
        <taxon>Metazoa</taxon>
        <taxon>Chordata</taxon>
        <taxon>Craniata</taxon>
        <taxon>Vertebrata</taxon>
        <taxon>Euteleostomi</taxon>
        <taxon>Amphibia</taxon>
        <taxon>Batrachia</taxon>
        <taxon>Anura</taxon>
        <taxon>Neobatrachia</taxon>
        <taxon>Hyloidea</taxon>
        <taxon>Dendrobatidae</taxon>
        <taxon>Dendrobatinae</taxon>
        <taxon>Ranitomeya</taxon>
    </lineage>
</organism>
<comment type="caution">
    <text evidence="2">The sequence shown here is derived from an EMBL/GenBank/DDBJ whole genome shotgun (WGS) entry which is preliminary data.</text>
</comment>
<sequence length="117" mass="13474">PHSGSPCSALRSLASCSFHSSAKQQNSNRACIGRSARTTFLRSYPVLLVQPDGSTITIEYKEPRRMLLMPIDISTLSEDERKARLRQRNQARKTSAKKEQEVDDDFNPQEYRQFWKK</sequence>
<dbReference type="InterPro" id="IPR018615">
    <property type="entry name" value="Ribosomal_mL55"/>
</dbReference>
<dbReference type="InterPro" id="IPR044884">
    <property type="entry name" value="Ribosomal_mL55_sf"/>
</dbReference>
<evidence type="ECO:0000256" key="1">
    <source>
        <dbReference type="SAM" id="MobiDB-lite"/>
    </source>
</evidence>
<reference evidence="2" key="1">
    <citation type="submission" date="2023-07" db="EMBL/GenBank/DDBJ databases">
        <authorList>
            <person name="Stuckert A."/>
        </authorList>
    </citation>
    <scope>NUCLEOTIDE SEQUENCE</scope>
</reference>
<dbReference type="Pfam" id="PF09776">
    <property type="entry name" value="Mitoc_L55"/>
    <property type="match status" value="1"/>
</dbReference>
<dbReference type="Gene3D" id="6.20.130.20">
    <property type="entry name" value="Mitochondrial ribosomal protein L55"/>
    <property type="match status" value="1"/>
</dbReference>
<protein>
    <recommendedName>
        <fullName evidence="4">Mitochondrial ribosomal protein L55</fullName>
    </recommendedName>
</protein>
<evidence type="ECO:0008006" key="4">
    <source>
        <dbReference type="Google" id="ProtNLM"/>
    </source>
</evidence>
<feature type="non-terminal residue" evidence="2">
    <location>
        <position position="1"/>
    </location>
</feature>
<evidence type="ECO:0000313" key="2">
    <source>
        <dbReference type="EMBL" id="CAJ0930947.1"/>
    </source>
</evidence>
<keyword evidence="3" id="KW-1185">Reference proteome</keyword>
<accession>A0ABN9L1S2</accession>